<reference evidence="2" key="1">
    <citation type="journal article" date="2020" name="Phytopathology">
        <title>Genome sequence of the chestnut blight fungus Cryphonectria parasitica EP155: A fundamental resource for an archetypical invasive plant pathogen.</title>
        <authorList>
            <person name="Crouch J.A."/>
            <person name="Dawe A."/>
            <person name="Aerts A."/>
            <person name="Barry K."/>
            <person name="Churchill A.C.L."/>
            <person name="Grimwood J."/>
            <person name="Hillman B."/>
            <person name="Milgroom M.G."/>
            <person name="Pangilinan J."/>
            <person name="Smith M."/>
            <person name="Salamov A."/>
            <person name="Schmutz J."/>
            <person name="Yadav J."/>
            <person name="Grigoriev I.V."/>
            <person name="Nuss D."/>
        </authorList>
    </citation>
    <scope>NUCLEOTIDE SEQUENCE</scope>
    <source>
        <strain evidence="2">EP155</strain>
    </source>
</reference>
<evidence type="ECO:0000313" key="3">
    <source>
        <dbReference type="Proteomes" id="UP000803844"/>
    </source>
</evidence>
<evidence type="ECO:0000313" key="2">
    <source>
        <dbReference type="EMBL" id="KAF3769594.1"/>
    </source>
</evidence>
<dbReference type="EMBL" id="MU032344">
    <property type="protein sequence ID" value="KAF3769594.1"/>
    <property type="molecule type" value="Genomic_DNA"/>
</dbReference>
<protein>
    <recommendedName>
        <fullName evidence="1">AB hydrolase-1 domain-containing protein</fullName>
    </recommendedName>
</protein>
<gene>
    <name evidence="2" type="ORF">M406DRAFT_104996</name>
</gene>
<dbReference type="InterPro" id="IPR000073">
    <property type="entry name" value="AB_hydrolase_1"/>
</dbReference>
<dbReference type="RefSeq" id="XP_040780555.1">
    <property type="nucleotide sequence ID" value="XM_040915123.1"/>
</dbReference>
<proteinExistence type="predicted"/>
<dbReference type="PANTHER" id="PTHR43433">
    <property type="entry name" value="HYDROLASE, ALPHA/BETA FOLD FAMILY PROTEIN"/>
    <property type="match status" value="1"/>
</dbReference>
<dbReference type="Pfam" id="PF00561">
    <property type="entry name" value="Abhydrolase_1"/>
    <property type="match status" value="1"/>
</dbReference>
<dbReference type="PANTHER" id="PTHR43433:SF1">
    <property type="entry name" value="BLL5160 PROTEIN"/>
    <property type="match status" value="1"/>
</dbReference>
<dbReference type="InterPro" id="IPR029058">
    <property type="entry name" value="AB_hydrolase_fold"/>
</dbReference>
<organism evidence="2 3">
    <name type="scientific">Cryphonectria parasitica (strain ATCC 38755 / EP155)</name>
    <dbReference type="NCBI Taxonomy" id="660469"/>
    <lineage>
        <taxon>Eukaryota</taxon>
        <taxon>Fungi</taxon>
        <taxon>Dikarya</taxon>
        <taxon>Ascomycota</taxon>
        <taxon>Pezizomycotina</taxon>
        <taxon>Sordariomycetes</taxon>
        <taxon>Sordariomycetidae</taxon>
        <taxon>Diaporthales</taxon>
        <taxon>Cryphonectriaceae</taxon>
        <taxon>Cryphonectria-Endothia species complex</taxon>
        <taxon>Cryphonectria</taxon>
    </lineage>
</organism>
<sequence>MAQVLTLPDGRKLDYLVGGAEGGLPLVNIHGTPGSYLIDRDLQTACETRNIKLISLSRSGYGGSTRHHGRRIVDVVADIHALLEHLGHKECIVMGRSGGGPHALASAARLPGCLAVLCVCGVGPYGVQDLDFFAGFGQGNIDEYNATLQSEETITKFCEARRPEMITADPAILVEGLSSMLPEVDKKAILENEAMSEEVVQTIREALKHNVDGWVDDDLAFVAPWGFELSEIKVPVLLYQGDEDLMVPFGHGKWLAEHLPRDQVRPHLLKGEGHVSIVQNHLDAMLDEILSATAKTAVMG</sequence>
<name>A0A9P5CSG8_CRYP1</name>
<dbReference type="Proteomes" id="UP000803844">
    <property type="component" value="Unassembled WGS sequence"/>
</dbReference>
<feature type="domain" description="AB hydrolase-1" evidence="1">
    <location>
        <begin position="25"/>
        <end position="279"/>
    </location>
</feature>
<dbReference type="OrthoDB" id="294702at2759"/>
<dbReference type="Gene3D" id="3.40.50.1820">
    <property type="entry name" value="alpha/beta hydrolase"/>
    <property type="match status" value="1"/>
</dbReference>
<dbReference type="AlphaFoldDB" id="A0A9P5CSG8"/>
<keyword evidence="3" id="KW-1185">Reference proteome</keyword>
<comment type="caution">
    <text evidence="2">The sequence shown here is derived from an EMBL/GenBank/DDBJ whole genome shotgun (WGS) entry which is preliminary data.</text>
</comment>
<evidence type="ECO:0000259" key="1">
    <source>
        <dbReference type="Pfam" id="PF00561"/>
    </source>
</evidence>
<dbReference type="SUPFAM" id="SSF53474">
    <property type="entry name" value="alpha/beta-Hydrolases"/>
    <property type="match status" value="1"/>
</dbReference>
<dbReference type="InterPro" id="IPR050471">
    <property type="entry name" value="AB_hydrolase"/>
</dbReference>
<dbReference type="GeneID" id="63832252"/>
<accession>A0A9P5CSG8</accession>